<organism evidence="1 2">
    <name type="scientific">Eumeta variegata</name>
    <name type="common">Bagworm moth</name>
    <name type="synonym">Eumeta japonica</name>
    <dbReference type="NCBI Taxonomy" id="151549"/>
    <lineage>
        <taxon>Eukaryota</taxon>
        <taxon>Metazoa</taxon>
        <taxon>Ecdysozoa</taxon>
        <taxon>Arthropoda</taxon>
        <taxon>Hexapoda</taxon>
        <taxon>Insecta</taxon>
        <taxon>Pterygota</taxon>
        <taxon>Neoptera</taxon>
        <taxon>Endopterygota</taxon>
        <taxon>Lepidoptera</taxon>
        <taxon>Glossata</taxon>
        <taxon>Ditrysia</taxon>
        <taxon>Tineoidea</taxon>
        <taxon>Psychidae</taxon>
        <taxon>Oiketicinae</taxon>
        <taxon>Eumeta</taxon>
    </lineage>
</organism>
<gene>
    <name evidence="1" type="primary">GTF2IRD2</name>
    <name evidence="1" type="ORF">EVAR_3242_1</name>
</gene>
<reference evidence="1 2" key="1">
    <citation type="journal article" date="2019" name="Commun. Biol.">
        <title>The bagworm genome reveals a unique fibroin gene that provides high tensile strength.</title>
        <authorList>
            <person name="Kono N."/>
            <person name="Nakamura H."/>
            <person name="Ohtoshi R."/>
            <person name="Tomita M."/>
            <person name="Numata K."/>
            <person name="Arakawa K."/>
        </authorList>
    </citation>
    <scope>NUCLEOTIDE SEQUENCE [LARGE SCALE GENOMIC DNA]</scope>
</reference>
<proteinExistence type="predicted"/>
<keyword evidence="2" id="KW-1185">Reference proteome</keyword>
<evidence type="ECO:0000313" key="2">
    <source>
        <dbReference type="Proteomes" id="UP000299102"/>
    </source>
</evidence>
<name>A0A4C1SXH8_EUMVA</name>
<dbReference type="OrthoDB" id="6604388at2759"/>
<sequence length="234" mass="26826">MMANDIKTTLTDRMAASESFSISLDESTDLSDKAQLAIFLRGVDKEFIVTEKLLALQTFKGMTTGDDIFNEVQRVFTDGIADFIQIKNKPLSELNDPKWIYDLALLVDLTGYSIDLNFELQKQGQSVNDLYSHLKGFQNKIRLWEAQMLSGNSYHFTTLSAYENISYAQYAEEFKLLSEQFPNTFRDFKNVEDCFNLFATSTKSNAQNALIHLQMELIEIKENSLLKSKFEDVE</sequence>
<dbReference type="STRING" id="151549.A0A4C1SXH8"/>
<accession>A0A4C1SXH8</accession>
<dbReference type="Proteomes" id="UP000299102">
    <property type="component" value="Unassembled WGS sequence"/>
</dbReference>
<protein>
    <submittedName>
        <fullName evidence="1">General transcription factor II-I repeat domain-containing protein 2A</fullName>
    </submittedName>
</protein>
<comment type="caution">
    <text evidence="1">The sequence shown here is derived from an EMBL/GenBank/DDBJ whole genome shotgun (WGS) entry which is preliminary data.</text>
</comment>
<dbReference type="PANTHER" id="PTHR45913">
    <property type="entry name" value="EPM2A-INTERACTING PROTEIN 1"/>
    <property type="match status" value="1"/>
</dbReference>
<dbReference type="PANTHER" id="PTHR45913:SF5">
    <property type="entry name" value="GENERAL TRANSCRIPTION FACTOR II-I REPEAT DOMAIN-CONTAINING PROTEIN 2A-LIKE PROTEIN"/>
    <property type="match status" value="1"/>
</dbReference>
<dbReference type="AlphaFoldDB" id="A0A4C1SXH8"/>
<evidence type="ECO:0000313" key="1">
    <source>
        <dbReference type="EMBL" id="GBP05977.1"/>
    </source>
</evidence>
<dbReference type="EMBL" id="BGZK01000020">
    <property type="protein sequence ID" value="GBP05977.1"/>
    <property type="molecule type" value="Genomic_DNA"/>
</dbReference>